<feature type="transmembrane region" description="Helical" evidence="1">
    <location>
        <begin position="71"/>
        <end position="94"/>
    </location>
</feature>
<feature type="transmembrane region" description="Helical" evidence="1">
    <location>
        <begin position="38"/>
        <end position="59"/>
    </location>
</feature>
<dbReference type="InterPro" id="IPR036927">
    <property type="entry name" value="Cyt_c_oxase-like_su1_sf"/>
</dbReference>
<gene>
    <name evidence="3" type="ORF">HDIA_4096</name>
</gene>
<dbReference type="SUPFAM" id="SSF81442">
    <property type="entry name" value="Cytochrome c oxidase subunit I-like"/>
    <property type="match status" value="1"/>
</dbReference>
<feature type="transmembrane region" description="Helical" evidence="1">
    <location>
        <begin position="100"/>
        <end position="120"/>
    </location>
</feature>
<keyword evidence="1" id="KW-1133">Transmembrane helix</keyword>
<feature type="signal peptide" evidence="2">
    <location>
        <begin position="1"/>
        <end position="28"/>
    </location>
</feature>
<keyword evidence="2" id="KW-0732">Signal</keyword>
<protein>
    <submittedName>
        <fullName evidence="3">Uncharacterized protein</fullName>
    </submittedName>
</protein>
<feature type="chain" id="PRO_5012474383" evidence="2">
    <location>
        <begin position="29"/>
        <end position="161"/>
    </location>
</feature>
<dbReference type="KEGG" id="hdi:HDIA_4096"/>
<name>A0A2C9DBG4_9HYPH</name>
<evidence type="ECO:0000313" key="3">
    <source>
        <dbReference type="EMBL" id="SON57637.1"/>
    </source>
</evidence>
<keyword evidence="4" id="KW-1185">Reference proteome</keyword>
<evidence type="ECO:0000313" key="4">
    <source>
        <dbReference type="Proteomes" id="UP000223606"/>
    </source>
</evidence>
<sequence length="161" mass="17049">MRNSIGNLYFKTAIVLLLTGMAAGIAMAASGNHSIYSAHAHLNLLGFVVTSIYGGYFTMFPAKAAGPLPKAVLGLHAAGTVAMFPSLSLVLLGHEAMEPVVAVASIIVFLGAVTFAVAVFREPKGSEGINERSKQAKPETSWWPDKSHEAAMIFGFAHYQN</sequence>
<dbReference type="AlphaFoldDB" id="A0A2C9DBG4"/>
<organism evidence="3 4">
    <name type="scientific">Hartmannibacter diazotrophicus</name>
    <dbReference type="NCBI Taxonomy" id="1482074"/>
    <lineage>
        <taxon>Bacteria</taxon>
        <taxon>Pseudomonadati</taxon>
        <taxon>Pseudomonadota</taxon>
        <taxon>Alphaproteobacteria</taxon>
        <taxon>Hyphomicrobiales</taxon>
        <taxon>Pleomorphomonadaceae</taxon>
        <taxon>Hartmannibacter</taxon>
    </lineage>
</organism>
<dbReference type="EMBL" id="LT960614">
    <property type="protein sequence ID" value="SON57637.1"/>
    <property type="molecule type" value="Genomic_DNA"/>
</dbReference>
<keyword evidence="1" id="KW-0472">Membrane</keyword>
<dbReference type="Proteomes" id="UP000223606">
    <property type="component" value="Chromosome 1"/>
</dbReference>
<proteinExistence type="predicted"/>
<keyword evidence="1" id="KW-0812">Transmembrane</keyword>
<accession>A0A2C9DBG4</accession>
<evidence type="ECO:0000256" key="2">
    <source>
        <dbReference type="SAM" id="SignalP"/>
    </source>
</evidence>
<evidence type="ECO:0000256" key="1">
    <source>
        <dbReference type="SAM" id="Phobius"/>
    </source>
</evidence>
<reference evidence="4" key="1">
    <citation type="submission" date="2017-09" db="EMBL/GenBank/DDBJ databases">
        <title>Genome sequence of Nannocystis excedens DSM 71.</title>
        <authorList>
            <person name="Blom J."/>
        </authorList>
    </citation>
    <scope>NUCLEOTIDE SEQUENCE [LARGE SCALE GENOMIC DNA]</scope>
    <source>
        <strain evidence="4">type strain: E19</strain>
    </source>
</reference>